<proteinExistence type="predicted"/>
<evidence type="ECO:0000313" key="2">
    <source>
        <dbReference type="EMBL" id="CAJ22949.1"/>
    </source>
</evidence>
<sequence length="120" mass="12910">MGGHWRSWRAFGRHAGCAALHPASRTRSLLLCNAAAFMPAHPPALDVPPHRRQGDDASACPACRRRAQRYALPFLRRLILFGLQCPDGARHGSGNADRKSIAAGSKRSDAPSIGHRQGPG</sequence>
<name>Q3BW14_XANE5</name>
<dbReference type="HOGENOM" id="CLU_2276333_0_0_6"/>
<accession>Q3BW14</accession>
<gene>
    <name evidence="2" type="ordered locus">XCV1318</name>
</gene>
<dbReference type="EMBL" id="AM039952">
    <property type="protein sequence ID" value="CAJ22949.1"/>
    <property type="molecule type" value="Genomic_DNA"/>
</dbReference>
<feature type="region of interest" description="Disordered" evidence="1">
    <location>
        <begin position="90"/>
        <end position="120"/>
    </location>
</feature>
<protein>
    <submittedName>
        <fullName evidence="2">Uncharacterized protein</fullName>
    </submittedName>
</protein>
<dbReference type="AlphaFoldDB" id="Q3BW14"/>
<dbReference type="KEGG" id="xcv:XCV1318"/>
<reference evidence="2 3" key="1">
    <citation type="journal article" date="2005" name="J. Bacteriol.">
        <title>Insights into genome plasticity and pathogenicity of the plant pathogenic Bacterium Xanthomonas campestris pv. vesicatoria revealed by the complete genome sequence.</title>
        <authorList>
            <person name="Thieme F."/>
            <person name="Koebnik R."/>
            <person name="Bekel T."/>
            <person name="Berger C."/>
            <person name="Boch J."/>
            <person name="Buettner D."/>
            <person name="Caldana C."/>
            <person name="Gaigalat L."/>
            <person name="Goesmann A."/>
            <person name="Kay S."/>
            <person name="Kirchner O."/>
            <person name="Lanz C."/>
            <person name="Linke B."/>
            <person name="McHardy A.C."/>
            <person name="Meyer F."/>
            <person name="Mittenhuber G."/>
            <person name="Nies D.H."/>
            <person name="Niesbach-Kloesgen U."/>
            <person name="Patschkowski T."/>
            <person name="Rueckert C."/>
            <person name="Rupp O."/>
            <person name="Schneicker S."/>
            <person name="Schuster S.C."/>
            <person name="Vorhoelter F.J."/>
            <person name="Weber E."/>
            <person name="Puehler A."/>
            <person name="Bonas U."/>
            <person name="Bartels D."/>
            <person name="Kaiser O."/>
        </authorList>
    </citation>
    <scope>NUCLEOTIDE SEQUENCE [LARGE SCALE GENOMIC DNA]</scope>
    <source>
        <strain evidence="2 3">85-10</strain>
    </source>
</reference>
<evidence type="ECO:0000313" key="3">
    <source>
        <dbReference type="Proteomes" id="UP000007069"/>
    </source>
</evidence>
<organism evidence="3">
    <name type="scientific">Xanthomonas euvesicatoria pv. vesicatoria (strain 85-10)</name>
    <name type="common">Xanthomonas campestris pv. vesicatoria</name>
    <dbReference type="NCBI Taxonomy" id="316273"/>
    <lineage>
        <taxon>Bacteria</taxon>
        <taxon>Pseudomonadati</taxon>
        <taxon>Pseudomonadota</taxon>
        <taxon>Gammaproteobacteria</taxon>
        <taxon>Lysobacterales</taxon>
        <taxon>Lysobacteraceae</taxon>
        <taxon>Xanthomonas</taxon>
    </lineage>
</organism>
<dbReference type="Proteomes" id="UP000007069">
    <property type="component" value="Chromosome"/>
</dbReference>
<evidence type="ECO:0000256" key="1">
    <source>
        <dbReference type="SAM" id="MobiDB-lite"/>
    </source>
</evidence>